<dbReference type="AlphaFoldDB" id="A0A4R6IZU2"/>
<evidence type="ECO:0000313" key="1">
    <source>
        <dbReference type="EMBL" id="TDO28420.1"/>
    </source>
</evidence>
<dbReference type="Proteomes" id="UP000295741">
    <property type="component" value="Unassembled WGS sequence"/>
</dbReference>
<name>A0A4R6IZU2_9BACT</name>
<keyword evidence="2" id="KW-1185">Reference proteome</keyword>
<gene>
    <name evidence="1" type="ORF">BC659_0485</name>
</gene>
<sequence>MIIATSFMIQVKYISGLIKLRVRKVHETALFEFFEVQARNKKIIFRNNRPLLKSKGLHKKRIDWKLIEGTLANQFIQEEIPRKLNEYFSQNEIKS</sequence>
<reference evidence="1 2" key="1">
    <citation type="submission" date="2019-03" db="EMBL/GenBank/DDBJ databases">
        <title>Genomic Encyclopedia of Archaeal and Bacterial Type Strains, Phase II (KMG-II): from individual species to whole genera.</title>
        <authorList>
            <person name="Goeker M."/>
        </authorList>
    </citation>
    <scope>NUCLEOTIDE SEQUENCE [LARGE SCALE GENOMIC DNA]</scope>
    <source>
        <strain evidence="1 2">DSM 28323</strain>
    </source>
</reference>
<organism evidence="1 2">
    <name type="scientific">Sediminibacterium goheungense</name>
    <dbReference type="NCBI Taxonomy" id="1086393"/>
    <lineage>
        <taxon>Bacteria</taxon>
        <taxon>Pseudomonadati</taxon>
        <taxon>Bacteroidota</taxon>
        <taxon>Chitinophagia</taxon>
        <taxon>Chitinophagales</taxon>
        <taxon>Chitinophagaceae</taxon>
        <taxon>Sediminibacterium</taxon>
    </lineage>
</organism>
<comment type="caution">
    <text evidence="1">The sequence shown here is derived from an EMBL/GenBank/DDBJ whole genome shotgun (WGS) entry which is preliminary data.</text>
</comment>
<evidence type="ECO:0000313" key="2">
    <source>
        <dbReference type="Proteomes" id="UP000295741"/>
    </source>
</evidence>
<proteinExistence type="predicted"/>
<dbReference type="EMBL" id="SNWP01000010">
    <property type="protein sequence ID" value="TDO28420.1"/>
    <property type="molecule type" value="Genomic_DNA"/>
</dbReference>
<accession>A0A4R6IZU2</accession>
<protein>
    <submittedName>
        <fullName evidence="1">Uncharacterized protein</fullName>
    </submittedName>
</protein>